<dbReference type="GO" id="GO:0043548">
    <property type="term" value="F:phosphatidylinositol 3-kinase binding"/>
    <property type="evidence" value="ECO:0007669"/>
    <property type="project" value="EnsemblProtists"/>
</dbReference>
<reference evidence="5" key="1">
    <citation type="journal article" date="2011" name="Genome Biol.">
        <title>Comparative genomics of the social amoebae Dictyostelium discoideum and Dictyostelium purpureum.</title>
        <authorList>
            <consortium name="US DOE Joint Genome Institute (JGI-PGF)"/>
            <person name="Sucgang R."/>
            <person name="Kuo A."/>
            <person name="Tian X."/>
            <person name="Salerno W."/>
            <person name="Parikh A."/>
            <person name="Feasley C.L."/>
            <person name="Dalin E."/>
            <person name="Tu H."/>
            <person name="Huang E."/>
            <person name="Barry K."/>
            <person name="Lindquist E."/>
            <person name="Shapiro H."/>
            <person name="Bruce D."/>
            <person name="Schmutz J."/>
            <person name="Salamov A."/>
            <person name="Fey P."/>
            <person name="Gaudet P."/>
            <person name="Anjard C."/>
            <person name="Babu M.M."/>
            <person name="Basu S."/>
            <person name="Bushmanova Y."/>
            <person name="van der Wel H."/>
            <person name="Katoh-Kurasawa M."/>
            <person name="Dinh C."/>
            <person name="Coutinho P.M."/>
            <person name="Saito T."/>
            <person name="Elias M."/>
            <person name="Schaap P."/>
            <person name="Kay R.R."/>
            <person name="Henrissat B."/>
            <person name="Eichinger L."/>
            <person name="Rivero F."/>
            <person name="Putnam N.H."/>
            <person name="West C.M."/>
            <person name="Loomis W.F."/>
            <person name="Chisholm R.L."/>
            <person name="Shaulsky G."/>
            <person name="Strassmann J.E."/>
            <person name="Queller D.C."/>
            <person name="Kuspa A."/>
            <person name="Grigoriev I.V."/>
        </authorList>
    </citation>
    <scope>NUCLEOTIDE SEQUENCE [LARGE SCALE GENOMIC DNA]</scope>
    <source>
        <strain evidence="5">QSDP1</strain>
    </source>
</reference>
<evidence type="ECO:0000256" key="1">
    <source>
        <dbReference type="ARBA" id="ARBA00022741"/>
    </source>
</evidence>
<evidence type="ECO:0000256" key="3">
    <source>
        <dbReference type="SAM" id="MobiDB-lite"/>
    </source>
</evidence>
<dbReference type="FunCoup" id="F0ZVH9">
    <property type="interactions" value="5"/>
</dbReference>
<dbReference type="Pfam" id="PF00071">
    <property type="entry name" value="Ras"/>
    <property type="match status" value="1"/>
</dbReference>
<dbReference type="GO" id="GO:0019003">
    <property type="term" value="F:GDP binding"/>
    <property type="evidence" value="ECO:0000318"/>
    <property type="project" value="GO_Central"/>
</dbReference>
<dbReference type="PANTHER" id="PTHR24070">
    <property type="entry name" value="RAS, DI-RAS, AND RHEB FAMILY MEMBERS OF SMALL GTPASE SUPERFAMILY"/>
    <property type="match status" value="1"/>
</dbReference>
<dbReference type="GO" id="GO:1905303">
    <property type="term" value="P:positive regulation of macropinocytosis"/>
    <property type="evidence" value="ECO:0007669"/>
    <property type="project" value="EnsemblProtists"/>
</dbReference>
<dbReference type="PROSITE" id="PS51420">
    <property type="entry name" value="RHO"/>
    <property type="match status" value="1"/>
</dbReference>
<dbReference type="VEuPathDB" id="AmoebaDB:DICPUDRAFT_57324"/>
<dbReference type="AlphaFoldDB" id="F0ZVH9"/>
<dbReference type="SMART" id="SM00176">
    <property type="entry name" value="RAN"/>
    <property type="match status" value="1"/>
</dbReference>
<dbReference type="RefSeq" id="XP_003291423.1">
    <property type="nucleotide sequence ID" value="XM_003291375.1"/>
</dbReference>
<dbReference type="OMA" id="GCPCILL"/>
<evidence type="ECO:0008006" key="6">
    <source>
        <dbReference type="Google" id="ProtNLM"/>
    </source>
</evidence>
<dbReference type="NCBIfam" id="TIGR00231">
    <property type="entry name" value="small_GTP"/>
    <property type="match status" value="1"/>
</dbReference>
<dbReference type="PROSITE" id="PS51419">
    <property type="entry name" value="RAB"/>
    <property type="match status" value="1"/>
</dbReference>
<sequence>MFNFKLVLVGPGGVGKSCLTIQFIAQKFVDEYDPTLEDSYRKQTTVDGEECLLDIYDTAGQEDFSAVRDQYMRTGEGFLCVYSITYLQSFKEIHRLHNHLLKVKDLDSVPFVLVGNKCDLNEYREVSTAEGEELAKKLNCKFLETSAKERINVTEAFYELVREVKKARQSNQHTASESNTDQPIKKKKSSCNLL</sequence>
<feature type="compositionally biased region" description="Polar residues" evidence="3">
    <location>
        <begin position="169"/>
        <end position="182"/>
    </location>
</feature>
<keyword evidence="1" id="KW-0547">Nucleotide-binding</keyword>
<dbReference type="GO" id="GO:0005886">
    <property type="term" value="C:plasma membrane"/>
    <property type="evidence" value="ECO:0000318"/>
    <property type="project" value="GO_Central"/>
</dbReference>
<protein>
    <recommendedName>
        <fullName evidence="6">Ras GTPase</fullName>
    </recommendedName>
</protein>
<evidence type="ECO:0000313" key="5">
    <source>
        <dbReference type="Proteomes" id="UP000001064"/>
    </source>
</evidence>
<dbReference type="EMBL" id="GL871215">
    <property type="protein sequence ID" value="EGC32037.1"/>
    <property type="molecule type" value="Genomic_DNA"/>
</dbReference>
<evidence type="ECO:0000256" key="2">
    <source>
        <dbReference type="ARBA" id="ARBA00023134"/>
    </source>
</evidence>
<dbReference type="GO" id="GO:0000902">
    <property type="term" value="P:cell morphogenesis"/>
    <property type="evidence" value="ECO:0007669"/>
    <property type="project" value="EnsemblProtists"/>
</dbReference>
<gene>
    <name evidence="4" type="primary">rasS</name>
    <name evidence="4" type="ORF">DICPUDRAFT_57324</name>
</gene>
<dbReference type="GO" id="GO:0050766">
    <property type="term" value="P:positive regulation of phagocytosis"/>
    <property type="evidence" value="ECO:0007669"/>
    <property type="project" value="EnsemblProtists"/>
</dbReference>
<dbReference type="PRINTS" id="PR00449">
    <property type="entry name" value="RASTRNSFRMNG"/>
</dbReference>
<dbReference type="InterPro" id="IPR020849">
    <property type="entry name" value="Small_GTPase_Ras-type"/>
</dbReference>
<dbReference type="GO" id="GO:0044351">
    <property type="term" value="P:macropinocytosis"/>
    <property type="evidence" value="ECO:0007669"/>
    <property type="project" value="EnsemblProtists"/>
</dbReference>
<dbReference type="Proteomes" id="UP000001064">
    <property type="component" value="Unassembled WGS sequence"/>
</dbReference>
<dbReference type="GO" id="GO:0048870">
    <property type="term" value="P:cell motility"/>
    <property type="evidence" value="ECO:0007669"/>
    <property type="project" value="EnsemblProtists"/>
</dbReference>
<proteinExistence type="predicted"/>
<dbReference type="InterPro" id="IPR027417">
    <property type="entry name" value="P-loop_NTPase"/>
</dbReference>
<dbReference type="SUPFAM" id="SSF52540">
    <property type="entry name" value="P-loop containing nucleoside triphosphate hydrolases"/>
    <property type="match status" value="1"/>
</dbReference>
<dbReference type="SMART" id="SM00174">
    <property type="entry name" value="RHO"/>
    <property type="match status" value="1"/>
</dbReference>
<feature type="compositionally biased region" description="Basic residues" evidence="3">
    <location>
        <begin position="185"/>
        <end position="194"/>
    </location>
</feature>
<dbReference type="STRING" id="5786.F0ZVH9"/>
<dbReference type="PROSITE" id="PS51421">
    <property type="entry name" value="RAS"/>
    <property type="match status" value="1"/>
</dbReference>
<name>F0ZVH9_DICPU</name>
<keyword evidence="5" id="KW-1185">Reference proteome</keyword>
<dbReference type="OrthoDB" id="5976022at2759"/>
<dbReference type="FunFam" id="3.40.50.300:FF:002309">
    <property type="entry name" value="Ras-related protein Ral-A"/>
    <property type="match status" value="1"/>
</dbReference>
<feature type="region of interest" description="Disordered" evidence="3">
    <location>
        <begin position="169"/>
        <end position="194"/>
    </location>
</feature>
<dbReference type="GO" id="GO:0007015">
    <property type="term" value="P:actin filament organization"/>
    <property type="evidence" value="ECO:0007669"/>
    <property type="project" value="EnsemblProtists"/>
</dbReference>
<dbReference type="InParanoid" id="F0ZVH9"/>
<dbReference type="eggNOG" id="KOG0395">
    <property type="taxonomic scope" value="Eukaryota"/>
</dbReference>
<organism evidence="4 5">
    <name type="scientific">Dictyostelium purpureum</name>
    <name type="common">Slime mold</name>
    <dbReference type="NCBI Taxonomy" id="5786"/>
    <lineage>
        <taxon>Eukaryota</taxon>
        <taxon>Amoebozoa</taxon>
        <taxon>Evosea</taxon>
        <taxon>Eumycetozoa</taxon>
        <taxon>Dictyostelia</taxon>
        <taxon>Dictyosteliales</taxon>
        <taxon>Dictyosteliaceae</taxon>
        <taxon>Dictyostelium</taxon>
    </lineage>
</organism>
<dbReference type="InterPro" id="IPR001806">
    <property type="entry name" value="Small_GTPase"/>
</dbReference>
<dbReference type="KEGG" id="dpp:DICPUDRAFT_57324"/>
<evidence type="ECO:0000313" key="4">
    <source>
        <dbReference type="EMBL" id="EGC32037.1"/>
    </source>
</evidence>
<dbReference type="CDD" id="cd00876">
    <property type="entry name" value="Ras"/>
    <property type="match status" value="1"/>
</dbReference>
<dbReference type="GO" id="GO:0030336">
    <property type="term" value="P:negative regulation of cell migration"/>
    <property type="evidence" value="ECO:0007669"/>
    <property type="project" value="EnsemblProtists"/>
</dbReference>
<keyword evidence="2" id="KW-0342">GTP-binding</keyword>
<dbReference type="Gene3D" id="3.40.50.300">
    <property type="entry name" value="P-loop containing nucleotide triphosphate hydrolases"/>
    <property type="match status" value="1"/>
</dbReference>
<accession>F0ZVH9</accession>
<dbReference type="SMART" id="SM00175">
    <property type="entry name" value="RAB"/>
    <property type="match status" value="1"/>
</dbReference>
<dbReference type="GO" id="GO:0042127">
    <property type="term" value="P:regulation of cell population proliferation"/>
    <property type="evidence" value="ECO:0007669"/>
    <property type="project" value="EnsemblProtists"/>
</dbReference>
<dbReference type="GeneID" id="10507609"/>
<dbReference type="GO" id="GO:0007165">
    <property type="term" value="P:signal transduction"/>
    <property type="evidence" value="ECO:0007669"/>
    <property type="project" value="InterPro"/>
</dbReference>
<dbReference type="InterPro" id="IPR005225">
    <property type="entry name" value="Small_GTP-bd"/>
</dbReference>
<dbReference type="SMART" id="SM00173">
    <property type="entry name" value="RAS"/>
    <property type="match status" value="1"/>
</dbReference>
<dbReference type="GO" id="GO:0003924">
    <property type="term" value="F:GTPase activity"/>
    <property type="evidence" value="ECO:0000318"/>
    <property type="project" value="GO_Central"/>
</dbReference>
<dbReference type="GO" id="GO:0005525">
    <property type="term" value="F:GTP binding"/>
    <property type="evidence" value="ECO:0000318"/>
    <property type="project" value="GO_Central"/>
</dbReference>
<dbReference type="GO" id="GO:0030866">
    <property type="term" value="P:cortical actin cytoskeleton organization"/>
    <property type="evidence" value="ECO:0007669"/>
    <property type="project" value="EnsemblProtists"/>
</dbReference>